<accession>B0DH45</accession>
<dbReference type="OrthoDB" id="10554064at2759"/>
<dbReference type="AlphaFoldDB" id="B0DH45"/>
<reference evidence="1 2" key="1">
    <citation type="journal article" date="2008" name="Nature">
        <title>The genome of Laccaria bicolor provides insights into mycorrhizal symbiosis.</title>
        <authorList>
            <person name="Martin F."/>
            <person name="Aerts A."/>
            <person name="Ahren D."/>
            <person name="Brun A."/>
            <person name="Danchin E.G.J."/>
            <person name="Duchaussoy F."/>
            <person name="Gibon J."/>
            <person name="Kohler A."/>
            <person name="Lindquist E."/>
            <person name="Pereda V."/>
            <person name="Salamov A."/>
            <person name="Shapiro H.J."/>
            <person name="Wuyts J."/>
            <person name="Blaudez D."/>
            <person name="Buee M."/>
            <person name="Brokstein P."/>
            <person name="Canbaeck B."/>
            <person name="Cohen D."/>
            <person name="Courty P.E."/>
            <person name="Coutinho P.M."/>
            <person name="Delaruelle C."/>
            <person name="Detter J.C."/>
            <person name="Deveau A."/>
            <person name="DiFazio S."/>
            <person name="Duplessis S."/>
            <person name="Fraissinet-Tachet L."/>
            <person name="Lucic E."/>
            <person name="Frey-Klett P."/>
            <person name="Fourrey C."/>
            <person name="Feussner I."/>
            <person name="Gay G."/>
            <person name="Grimwood J."/>
            <person name="Hoegger P.J."/>
            <person name="Jain P."/>
            <person name="Kilaru S."/>
            <person name="Labbe J."/>
            <person name="Lin Y.C."/>
            <person name="Legue V."/>
            <person name="Le Tacon F."/>
            <person name="Marmeisse R."/>
            <person name="Melayah D."/>
            <person name="Montanini B."/>
            <person name="Muratet M."/>
            <person name="Nehls U."/>
            <person name="Niculita-Hirzel H."/>
            <person name="Oudot-Le Secq M.P."/>
            <person name="Peter M."/>
            <person name="Quesneville H."/>
            <person name="Rajashekar B."/>
            <person name="Reich M."/>
            <person name="Rouhier N."/>
            <person name="Schmutz J."/>
            <person name="Yin T."/>
            <person name="Chalot M."/>
            <person name="Henrissat B."/>
            <person name="Kuees U."/>
            <person name="Lucas S."/>
            <person name="Van de Peer Y."/>
            <person name="Podila G.K."/>
            <person name="Polle A."/>
            <person name="Pukkila P.J."/>
            <person name="Richardson P.M."/>
            <person name="Rouze P."/>
            <person name="Sanders I.R."/>
            <person name="Stajich J.E."/>
            <person name="Tunlid A."/>
            <person name="Tuskan G."/>
            <person name="Grigoriev I.V."/>
        </authorList>
    </citation>
    <scope>NUCLEOTIDE SEQUENCE [LARGE SCALE GENOMIC DNA]</scope>
    <source>
        <strain evidence="2">S238N-H82 / ATCC MYA-4686</strain>
    </source>
</reference>
<keyword evidence="2" id="KW-1185">Reference proteome</keyword>
<dbReference type="Proteomes" id="UP000001194">
    <property type="component" value="Unassembled WGS sequence"/>
</dbReference>
<proteinExistence type="predicted"/>
<evidence type="ECO:0000313" key="1">
    <source>
        <dbReference type="EMBL" id="EDR06048.1"/>
    </source>
</evidence>
<dbReference type="HOGENOM" id="CLU_1390459_0_0_1"/>
<name>B0DH45_LACBS</name>
<dbReference type="RefSeq" id="XP_001883336.1">
    <property type="nucleotide sequence ID" value="XM_001883301.1"/>
</dbReference>
<organism evidence="2">
    <name type="scientific">Laccaria bicolor (strain S238N-H82 / ATCC MYA-4686)</name>
    <name type="common">Bicoloured deceiver</name>
    <name type="synonym">Laccaria laccata var. bicolor</name>
    <dbReference type="NCBI Taxonomy" id="486041"/>
    <lineage>
        <taxon>Eukaryota</taxon>
        <taxon>Fungi</taxon>
        <taxon>Dikarya</taxon>
        <taxon>Basidiomycota</taxon>
        <taxon>Agaricomycotina</taxon>
        <taxon>Agaricomycetes</taxon>
        <taxon>Agaricomycetidae</taxon>
        <taxon>Agaricales</taxon>
        <taxon>Agaricineae</taxon>
        <taxon>Hydnangiaceae</taxon>
        <taxon>Laccaria</taxon>
    </lineage>
</organism>
<sequence length="196" mass="21522">MAAFVNVYRYSEIGELLRLKGCAKTKFMGFIAKMAGCISSDSGPLNFVYDGHASKAYKPQSTGSKRSIADGYWRPPDHKRTLQSKSWRAGITAISPSVLFHKTNASPTSTIVPPFLGPPWLARPGHLHPFVHRLTKGPHTYIDHLICCAPLLVALNLSVTRFPTLCVVTYMVYHPTAAMSARETSKTLSLDAAFTV</sequence>
<gene>
    <name evidence="1" type="ORF">LACBIDRAFT_329113</name>
</gene>
<evidence type="ECO:0000313" key="2">
    <source>
        <dbReference type="Proteomes" id="UP000001194"/>
    </source>
</evidence>
<dbReference type="InParanoid" id="B0DH45"/>
<protein>
    <submittedName>
        <fullName evidence="1">Predicted protein</fullName>
    </submittedName>
</protein>
<dbReference type="EMBL" id="DS547110">
    <property type="protein sequence ID" value="EDR06048.1"/>
    <property type="molecule type" value="Genomic_DNA"/>
</dbReference>
<dbReference type="KEGG" id="lbc:LACBIDRAFT_329113"/>
<dbReference type="GeneID" id="6078983"/>